<dbReference type="Pfam" id="PF00873">
    <property type="entry name" value="ACR_tran"/>
    <property type="match status" value="1"/>
</dbReference>
<sequence length="1023" mass="113765">MIRFLVKHPVSVIMSFLLCFILGVAAYFFLPVSLLPDIAIPEITVRIDSPGHSAREIEDAAVSPLRNRLLQVGGLSDIRSVSRDDHAFIRLRMNYGVDTDLALIEVNEKVDAAMGALGNRIKRPVVLKENASDIPVFYLNISLRDGADEEAGFQQLSEFVEEVVRHRLEQFPEVAMTDMTGTVSRELRIIPDRPKLLSLGFTLSDIERAIRGGNISATQMQIEDRQLVFRVNLNNKLGSIDDIRTLYVHHGDRFVPLHMLADIREEVAQPRGYSIIDGRRAISLAVIKQSDASMQSLRKAVSVLTGELQAKHPDMVFDINRDQTELLDYTISNLSGSLLIGFFLVCAVTLLFMGDFRSSAVIGINMFVALVCSLFFLYLFGRTLNIISLSGLIMALGLMIDNSIVVTDTITYYRRTGLSTEDACVKGTKEVITPLLSSGLTTIAIFLPLVFLSGVAGVLFLDEAIAVSVGLFTSYITAIILLPVNYKLFYPFGYRDRKETLLYRITTASNTGLNRFYDSGHSFLQRHSTIPLILFVVAIPLCAGLFLLIEKKQMPALPHTETTATIDWGEPVSAQLNRQRSEELLARMQPFLRQGAAYAGEQQFLFNGSQDIADTETVLHLKAEDEKGIERAEAELRKHIGGKYPKAQLEITPAASIFDRIFDTREPELLARLYPASKEELTVEKVQQLTRSIGSATKESAAPIRISDQIDLSIDMRLLHLYGIDMSSVKQALQTAFHQNEIIELTASKQHLPVILTDKSQPIEDILRMTFVQGFSPDKKSESSIPLASLMTVNRSKGLKEIAGGKGGEYLPLAYESPDAPEKIMQQTRDIIDKEKGWHVDFAGSFFSNRQMIRELSFVLLLSLLLMYFTLAAQFESLLQPVIVLMEIPIDIALTLLVLILTGNTLNLMSAIGIVVACGIIVNDSVLKLDMTNNLRRQGMPLQEAIHTAGARRLRSIVMTSLTTIIALVPTLFASDFGSSLQRPLVIALISAMFFGTLVSLFVIPHIYAFIYSKRSHEISEEK</sequence>
<dbReference type="RefSeq" id="WP_039426377.1">
    <property type="nucleotide sequence ID" value="NZ_JRAK01000138.1"/>
</dbReference>
<dbReference type="Proteomes" id="UP000030146">
    <property type="component" value="Unassembled WGS sequence"/>
</dbReference>
<feature type="transmembrane region" description="Helical" evidence="1">
    <location>
        <begin position="435"/>
        <end position="459"/>
    </location>
</feature>
<dbReference type="GO" id="GO:0005886">
    <property type="term" value="C:plasma membrane"/>
    <property type="evidence" value="ECO:0007669"/>
    <property type="project" value="TreeGrafter"/>
</dbReference>
<feature type="transmembrane region" description="Helical" evidence="1">
    <location>
        <begin position="334"/>
        <end position="353"/>
    </location>
</feature>
<feature type="transmembrane region" description="Helical" evidence="1">
    <location>
        <begin position="856"/>
        <end position="875"/>
    </location>
</feature>
<dbReference type="SUPFAM" id="SSF82693">
    <property type="entry name" value="Multidrug efflux transporter AcrB pore domain, PN1, PN2, PC1 and PC2 subdomains"/>
    <property type="match status" value="2"/>
</dbReference>
<gene>
    <name evidence="2" type="ORF">HR15_10355</name>
</gene>
<dbReference type="EMBL" id="JRAK01000138">
    <property type="protein sequence ID" value="KGN84825.1"/>
    <property type="molecule type" value="Genomic_DNA"/>
</dbReference>
<dbReference type="GO" id="GO:0042910">
    <property type="term" value="F:xenobiotic transmembrane transporter activity"/>
    <property type="evidence" value="ECO:0007669"/>
    <property type="project" value="TreeGrafter"/>
</dbReference>
<evidence type="ECO:0000313" key="2">
    <source>
        <dbReference type="EMBL" id="KGN84825.1"/>
    </source>
</evidence>
<keyword evidence="3" id="KW-1185">Reference proteome</keyword>
<dbReference type="AlphaFoldDB" id="A0A0A2F467"/>
<dbReference type="InterPro" id="IPR001036">
    <property type="entry name" value="Acrflvin-R"/>
</dbReference>
<feature type="transmembrane region" description="Helical" evidence="1">
    <location>
        <begin position="386"/>
        <end position="406"/>
    </location>
</feature>
<dbReference type="PRINTS" id="PR00702">
    <property type="entry name" value="ACRIFLAVINRP"/>
</dbReference>
<evidence type="ECO:0000313" key="3">
    <source>
        <dbReference type="Proteomes" id="UP000030146"/>
    </source>
</evidence>
<dbReference type="PANTHER" id="PTHR32063:SF0">
    <property type="entry name" value="SWARMING MOTILITY PROTEIN SWRC"/>
    <property type="match status" value="1"/>
</dbReference>
<feature type="transmembrane region" description="Helical" evidence="1">
    <location>
        <begin position="465"/>
        <end position="489"/>
    </location>
</feature>
<feature type="transmembrane region" description="Helical" evidence="1">
    <location>
        <begin position="985"/>
        <end position="1011"/>
    </location>
</feature>
<dbReference type="Gene3D" id="3.30.2090.10">
    <property type="entry name" value="Multidrug efflux transporter AcrB TolC docking domain, DN and DC subdomains"/>
    <property type="match status" value="2"/>
</dbReference>
<evidence type="ECO:0000256" key="1">
    <source>
        <dbReference type="SAM" id="Phobius"/>
    </source>
</evidence>
<comment type="caution">
    <text evidence="2">The sequence shown here is derived from an EMBL/GenBank/DDBJ whole genome shotgun (WGS) entry which is preliminary data.</text>
</comment>
<dbReference type="Gene3D" id="3.30.70.1320">
    <property type="entry name" value="Multidrug efflux transporter AcrB pore domain like"/>
    <property type="match status" value="1"/>
</dbReference>
<dbReference type="Gene3D" id="3.30.70.1440">
    <property type="entry name" value="Multidrug efflux transporter AcrB pore domain"/>
    <property type="match status" value="1"/>
</dbReference>
<dbReference type="SUPFAM" id="SSF82714">
    <property type="entry name" value="Multidrug efflux transporter AcrB TolC docking domain, DN and DC subdomains"/>
    <property type="match status" value="1"/>
</dbReference>
<feature type="transmembrane region" description="Helical" evidence="1">
    <location>
        <begin position="529"/>
        <end position="549"/>
    </location>
</feature>
<feature type="transmembrane region" description="Helical" evidence="1">
    <location>
        <begin position="12"/>
        <end position="30"/>
    </location>
</feature>
<feature type="transmembrane region" description="Helical" evidence="1">
    <location>
        <begin position="956"/>
        <end position="973"/>
    </location>
</feature>
<protein>
    <submittedName>
        <fullName evidence="2">Cation transporter</fullName>
    </submittedName>
</protein>
<proteinExistence type="predicted"/>
<dbReference type="Gene3D" id="3.30.70.1430">
    <property type="entry name" value="Multidrug efflux transporter AcrB pore domain"/>
    <property type="match status" value="2"/>
</dbReference>
<dbReference type="SUPFAM" id="SSF82866">
    <property type="entry name" value="Multidrug efflux transporter AcrB transmembrane domain"/>
    <property type="match status" value="2"/>
</dbReference>
<keyword evidence="1" id="KW-0472">Membrane</keyword>
<organism evidence="2 3">
    <name type="scientific">Porphyromonas gulae</name>
    <dbReference type="NCBI Taxonomy" id="111105"/>
    <lineage>
        <taxon>Bacteria</taxon>
        <taxon>Pseudomonadati</taxon>
        <taxon>Bacteroidota</taxon>
        <taxon>Bacteroidia</taxon>
        <taxon>Bacteroidales</taxon>
        <taxon>Porphyromonadaceae</taxon>
        <taxon>Porphyromonas</taxon>
    </lineage>
</organism>
<dbReference type="PANTHER" id="PTHR32063">
    <property type="match status" value="1"/>
</dbReference>
<name>A0A0A2F467_9PORP</name>
<feature type="transmembrane region" description="Helical" evidence="1">
    <location>
        <begin position="895"/>
        <end position="922"/>
    </location>
</feature>
<accession>A0A0A2F467</accession>
<dbReference type="InterPro" id="IPR027463">
    <property type="entry name" value="AcrB_DN_DC_subdom"/>
</dbReference>
<dbReference type="Gene3D" id="1.20.1640.10">
    <property type="entry name" value="Multidrug efflux transporter AcrB transmembrane domain"/>
    <property type="match status" value="2"/>
</dbReference>
<keyword evidence="1" id="KW-1133">Transmembrane helix</keyword>
<reference evidence="2 3" key="1">
    <citation type="submission" date="2014-08" db="EMBL/GenBank/DDBJ databases">
        <title>Porphyromonas gulae strain:COT-052_OH3439 Genome sequencing.</title>
        <authorList>
            <person name="Wallis C."/>
            <person name="Deusch O."/>
            <person name="O'Flynn C."/>
            <person name="Davis I."/>
            <person name="Jospin G."/>
            <person name="Darling A.E."/>
            <person name="Coil D.A."/>
            <person name="Alexiev A."/>
            <person name="Horsfall A."/>
            <person name="Kirkwood N."/>
            <person name="Harris S."/>
            <person name="Eisen J.A."/>
        </authorList>
    </citation>
    <scope>NUCLEOTIDE SEQUENCE [LARGE SCALE GENOMIC DNA]</scope>
    <source>
        <strain evidence="3">COT-052 OH3439</strain>
    </source>
</reference>
<feature type="transmembrane region" description="Helical" evidence="1">
    <location>
        <begin position="360"/>
        <end position="380"/>
    </location>
</feature>
<keyword evidence="1" id="KW-0812">Transmembrane</keyword>